<feature type="non-terminal residue" evidence="1">
    <location>
        <position position="1"/>
    </location>
</feature>
<dbReference type="Proteomes" id="UP000230392">
    <property type="component" value="Unassembled WGS sequence"/>
</dbReference>
<organism evidence="1 2">
    <name type="scientific">bacterium (Candidatus Ratteibacteria) CG23_combo_of_CG06-09_8_20_14_all_48_7</name>
    <dbReference type="NCBI Taxonomy" id="2014292"/>
    <lineage>
        <taxon>Bacteria</taxon>
        <taxon>Candidatus Ratteibacteria</taxon>
    </lineage>
</organism>
<comment type="caution">
    <text evidence="1">The sequence shown here is derived from an EMBL/GenBank/DDBJ whole genome shotgun (WGS) entry which is preliminary data.</text>
</comment>
<sequence>CPFLPPDGKRGLRNEPAWLTYLAGAIAEIKGVPVEKVAEETFNNSSALFLKKNAQNLNPDLSSGQPLLFKIDVPGKLR</sequence>
<dbReference type="AlphaFoldDB" id="A0A2G9YBT0"/>
<dbReference type="InterPro" id="IPR001130">
    <property type="entry name" value="TatD-like"/>
</dbReference>
<protein>
    <recommendedName>
        <fullName evidence="3">Hydrolase TatD</fullName>
    </recommendedName>
</protein>
<dbReference type="SUPFAM" id="SSF51556">
    <property type="entry name" value="Metallo-dependent hydrolases"/>
    <property type="match status" value="1"/>
</dbReference>
<dbReference type="Gene3D" id="3.20.20.140">
    <property type="entry name" value="Metal-dependent hydrolases"/>
    <property type="match status" value="1"/>
</dbReference>
<evidence type="ECO:0008006" key="3">
    <source>
        <dbReference type="Google" id="ProtNLM"/>
    </source>
</evidence>
<reference evidence="1 2" key="1">
    <citation type="submission" date="2017-09" db="EMBL/GenBank/DDBJ databases">
        <title>Depth-based differentiation of microbial function through sediment-hosted aquifers and enrichment of novel symbionts in the deep terrestrial subsurface.</title>
        <authorList>
            <person name="Probst A.J."/>
            <person name="Ladd B."/>
            <person name="Jarett J.K."/>
            <person name="Geller-Mcgrath D.E."/>
            <person name="Sieber C.M."/>
            <person name="Emerson J.B."/>
            <person name="Anantharaman K."/>
            <person name="Thomas B.C."/>
            <person name="Malmstrom R."/>
            <person name="Stieglmeier M."/>
            <person name="Klingl A."/>
            <person name="Woyke T."/>
            <person name="Ryan C.M."/>
            <person name="Banfield J.F."/>
        </authorList>
    </citation>
    <scope>NUCLEOTIDE SEQUENCE [LARGE SCALE GENOMIC DNA]</scope>
    <source>
        <strain evidence="1">CG23_combo_of_CG06-09_8_20_14_all_48_7</strain>
    </source>
</reference>
<dbReference type="GO" id="GO:0016788">
    <property type="term" value="F:hydrolase activity, acting on ester bonds"/>
    <property type="evidence" value="ECO:0007669"/>
    <property type="project" value="InterPro"/>
</dbReference>
<dbReference type="Pfam" id="PF01026">
    <property type="entry name" value="TatD_DNase"/>
    <property type="match status" value="1"/>
</dbReference>
<dbReference type="InterPro" id="IPR032466">
    <property type="entry name" value="Metal_Hydrolase"/>
</dbReference>
<proteinExistence type="predicted"/>
<accession>A0A2G9YBT0</accession>
<name>A0A2G9YBT0_9BACT</name>
<gene>
    <name evidence="1" type="ORF">COX46_01020</name>
</gene>
<evidence type="ECO:0000313" key="2">
    <source>
        <dbReference type="Proteomes" id="UP000230392"/>
    </source>
</evidence>
<evidence type="ECO:0000313" key="1">
    <source>
        <dbReference type="EMBL" id="PIP16632.1"/>
    </source>
</evidence>
<dbReference type="EMBL" id="PCRF01000046">
    <property type="protein sequence ID" value="PIP16632.1"/>
    <property type="molecule type" value="Genomic_DNA"/>
</dbReference>